<name>A0ABQ9GDL0_9NEOP</name>
<gene>
    <name evidence="1" type="ORF">PR048_029522</name>
</gene>
<reference evidence="1 2" key="1">
    <citation type="submission" date="2023-02" db="EMBL/GenBank/DDBJ databases">
        <title>LHISI_Scaffold_Assembly.</title>
        <authorList>
            <person name="Stuart O.P."/>
            <person name="Cleave R."/>
            <person name="Magrath M.J.L."/>
            <person name="Mikheyev A.S."/>
        </authorList>
    </citation>
    <scope>NUCLEOTIDE SEQUENCE [LARGE SCALE GENOMIC DNA]</scope>
    <source>
        <strain evidence="1">Daus_M_001</strain>
        <tissue evidence="1">Leg muscle</tissue>
    </source>
</reference>
<protein>
    <submittedName>
        <fullName evidence="1">Uncharacterized protein</fullName>
    </submittedName>
</protein>
<dbReference type="Proteomes" id="UP001159363">
    <property type="component" value="Chromosome 12"/>
</dbReference>
<evidence type="ECO:0000313" key="2">
    <source>
        <dbReference type="Proteomes" id="UP001159363"/>
    </source>
</evidence>
<accession>A0ABQ9GDL0</accession>
<dbReference type="EMBL" id="JARBHB010000013">
    <property type="protein sequence ID" value="KAJ8870499.1"/>
    <property type="molecule type" value="Genomic_DNA"/>
</dbReference>
<evidence type="ECO:0000313" key="1">
    <source>
        <dbReference type="EMBL" id="KAJ8870499.1"/>
    </source>
</evidence>
<keyword evidence="2" id="KW-1185">Reference proteome</keyword>
<comment type="caution">
    <text evidence="1">The sequence shown here is derived from an EMBL/GenBank/DDBJ whole genome shotgun (WGS) entry which is preliminary data.</text>
</comment>
<sequence>MAKIPQDFDEETGMNVTVDLELISKLVNSIVKYKFCGNVHMRFVPLAGVRHLGRFFSAVMNLSPPNTKLEKYNTKLLAAVTEVCEAFMGHAAKAKEVALENEERSDLAAAFDGTYMNGVVPVTSVDTGKALDF</sequence>
<proteinExistence type="predicted"/>
<organism evidence="1 2">
    <name type="scientific">Dryococelus australis</name>
    <dbReference type="NCBI Taxonomy" id="614101"/>
    <lineage>
        <taxon>Eukaryota</taxon>
        <taxon>Metazoa</taxon>
        <taxon>Ecdysozoa</taxon>
        <taxon>Arthropoda</taxon>
        <taxon>Hexapoda</taxon>
        <taxon>Insecta</taxon>
        <taxon>Pterygota</taxon>
        <taxon>Neoptera</taxon>
        <taxon>Polyneoptera</taxon>
        <taxon>Phasmatodea</taxon>
        <taxon>Verophasmatodea</taxon>
        <taxon>Anareolatae</taxon>
        <taxon>Phasmatidae</taxon>
        <taxon>Eurycanthinae</taxon>
        <taxon>Dryococelus</taxon>
    </lineage>
</organism>